<dbReference type="NCBIfam" id="TIGR00350">
    <property type="entry name" value="lytR_cpsA_psr"/>
    <property type="match status" value="1"/>
</dbReference>
<dbReference type="InterPro" id="IPR004474">
    <property type="entry name" value="LytR_CpsA_psr"/>
</dbReference>
<evidence type="ECO:0000259" key="4">
    <source>
        <dbReference type="Pfam" id="PF03816"/>
    </source>
</evidence>
<dbReference type="Proteomes" id="UP000319516">
    <property type="component" value="Unassembled WGS sequence"/>
</dbReference>
<evidence type="ECO:0000256" key="2">
    <source>
        <dbReference type="SAM" id="MobiDB-lite"/>
    </source>
</evidence>
<feature type="region of interest" description="Disordered" evidence="2">
    <location>
        <begin position="22"/>
        <end position="112"/>
    </location>
</feature>
<evidence type="ECO:0000256" key="3">
    <source>
        <dbReference type="SAM" id="SignalP"/>
    </source>
</evidence>
<accession>A0A542YWQ1</accession>
<feature type="chain" id="PRO_5038307707" evidence="3">
    <location>
        <begin position="22"/>
        <end position="382"/>
    </location>
</feature>
<evidence type="ECO:0000313" key="5">
    <source>
        <dbReference type="EMBL" id="TQL48941.1"/>
    </source>
</evidence>
<organism evidence="6 7">
    <name type="scientific">Ornithinicoccus hortensis</name>
    <dbReference type="NCBI Taxonomy" id="82346"/>
    <lineage>
        <taxon>Bacteria</taxon>
        <taxon>Bacillati</taxon>
        <taxon>Actinomycetota</taxon>
        <taxon>Actinomycetes</taxon>
        <taxon>Micrococcales</taxon>
        <taxon>Intrasporangiaceae</taxon>
        <taxon>Ornithinicoccus</taxon>
    </lineage>
</organism>
<dbReference type="PROSITE" id="PS51257">
    <property type="entry name" value="PROKAR_LIPOPROTEIN"/>
    <property type="match status" value="1"/>
</dbReference>
<keyword evidence="3" id="KW-0732">Signal</keyword>
<dbReference type="Gene3D" id="3.40.630.190">
    <property type="entry name" value="LCP protein"/>
    <property type="match status" value="1"/>
</dbReference>
<reference evidence="6 7" key="1">
    <citation type="submission" date="2019-06" db="EMBL/GenBank/DDBJ databases">
        <title>Sequencing the genomes of 1000 actinobacteria strains.</title>
        <authorList>
            <person name="Klenk H.-P."/>
        </authorList>
    </citation>
    <scope>NUCLEOTIDE SEQUENCE [LARGE SCALE GENOMIC DNA]</scope>
    <source>
        <strain evidence="6 7">DSM 12335</strain>
    </source>
</reference>
<keyword evidence="7" id="KW-1185">Reference proteome</keyword>
<proteinExistence type="inferred from homology"/>
<feature type="compositionally biased region" description="Acidic residues" evidence="2">
    <location>
        <begin position="92"/>
        <end position="102"/>
    </location>
</feature>
<dbReference type="PANTHER" id="PTHR33392:SF6">
    <property type="entry name" value="POLYISOPRENYL-TEICHOIC ACID--PEPTIDOGLYCAN TEICHOIC ACID TRANSFERASE TAGU"/>
    <property type="match status" value="1"/>
</dbReference>
<dbReference type="OrthoDB" id="9782542at2"/>
<dbReference type="InterPro" id="IPR050922">
    <property type="entry name" value="LytR/CpsA/Psr_CW_biosynth"/>
</dbReference>
<dbReference type="Pfam" id="PF03816">
    <property type="entry name" value="LytR_cpsA_psr"/>
    <property type="match status" value="1"/>
</dbReference>
<dbReference type="EMBL" id="VFOP01000001">
    <property type="protein sequence ID" value="TQL52515.1"/>
    <property type="molecule type" value="Genomic_DNA"/>
</dbReference>
<dbReference type="EMBL" id="VFOP01000001">
    <property type="protein sequence ID" value="TQL48941.1"/>
    <property type="molecule type" value="Genomic_DNA"/>
</dbReference>
<comment type="similarity">
    <text evidence="1">Belongs to the LytR/CpsA/Psr (LCP) family.</text>
</comment>
<dbReference type="RefSeq" id="WP_141783263.1">
    <property type="nucleotide sequence ID" value="NZ_BAAAIK010000001.1"/>
</dbReference>
<feature type="signal peptide" evidence="3">
    <location>
        <begin position="1"/>
        <end position="21"/>
    </location>
</feature>
<protein>
    <submittedName>
        <fullName evidence="6">LytR family transcriptional attenuator</fullName>
    </submittedName>
</protein>
<feature type="compositionally biased region" description="Low complexity" evidence="2">
    <location>
        <begin position="38"/>
        <end position="53"/>
    </location>
</feature>
<feature type="domain" description="Cell envelope-related transcriptional attenuator" evidence="4">
    <location>
        <begin position="131"/>
        <end position="279"/>
    </location>
</feature>
<name>A0A542YWQ1_9MICO</name>
<sequence length="382" mass="41490">MTIARRLGILVLVLCLGLVTACGDNDDNSTPTGTEGLAAPTTARRAPTVGTTTSDSAPTTRGSATATDDGSETSQSQPVETTEDERPADPTTTDEDDTDEETPGSAEELPEGVVTALVLGSDSRENDFSGRSDVMVLVQLSADREHLNLVSIARDSYVDIPGHGKNKVNEAYAMGGIPLARDTVSDLMGGLEIDFVAQTNFDMFIALTRWMEGFWVDNTHETRVTVESTGRQIVFEEGRIFLENTDGLIYVRERKTMPLGDLDRTERHRAALVGMMDRLVEIREEEPEKLQELLPMLYQNVKIDGDLTLEQLMTMVDLASDIDPENITSLMVPVSHFGMTDGGASINVLDSGRTKELGDALRRGDLSSYVDKYGTSYALTGG</sequence>
<feature type="compositionally biased region" description="Polar residues" evidence="2">
    <location>
        <begin position="54"/>
        <end position="79"/>
    </location>
</feature>
<comment type="caution">
    <text evidence="6">The sequence shown here is derived from an EMBL/GenBank/DDBJ whole genome shotgun (WGS) entry which is preliminary data.</text>
</comment>
<evidence type="ECO:0000313" key="6">
    <source>
        <dbReference type="EMBL" id="TQL52515.1"/>
    </source>
</evidence>
<gene>
    <name evidence="5" type="ORF">FB467_0003</name>
    <name evidence="6" type="ORF">FB467_3703</name>
</gene>
<evidence type="ECO:0000256" key="1">
    <source>
        <dbReference type="ARBA" id="ARBA00006068"/>
    </source>
</evidence>
<evidence type="ECO:0000313" key="7">
    <source>
        <dbReference type="Proteomes" id="UP000319516"/>
    </source>
</evidence>
<dbReference type="AlphaFoldDB" id="A0A542YWQ1"/>
<dbReference type="PANTHER" id="PTHR33392">
    <property type="entry name" value="POLYISOPRENYL-TEICHOIC ACID--PEPTIDOGLYCAN TEICHOIC ACID TRANSFERASE TAGU"/>
    <property type="match status" value="1"/>
</dbReference>